<dbReference type="PANTHER" id="PTHR31616:SF10">
    <property type="entry name" value="TREHALASE"/>
    <property type="match status" value="1"/>
</dbReference>
<dbReference type="PANTHER" id="PTHR31616">
    <property type="entry name" value="TREHALASE"/>
    <property type="match status" value="1"/>
</dbReference>
<sequence length="626" mass="68940">MSFSPIDSYAFLSDTHTTALVGPDGTVEWMCVPDAAGDAVLARLLDRDVGGRFSLAVAGCPVPARRYPPGTLVLENRWEGPDGTAVGQDMLAIAPGDAAQPIRAEHVLLRRVRAEAGVVRLRVELTPRPGFGKHPVRWERCGDSWHARGTPLRVITDLPTSVADGTLIGEAELRAGQSVTLLFGYADTVPPLAAADGLSARTSATWRDWSARSTYTGFAAEAVRHSALVLRGLSYDRTGALLAAATTSLPEEVGGVRNWDYRYTWHRDAALLLLALFRLGHVEEGRRYMQFLLKLCADEQPLPPLTGIHGRTDEERQLPHLSGYAHSRPVRIGNAAAEQTQFDTYGHVLDAALAYQQLTGELASDQWKLLRRHVDTMAQRWHEPDHGPWEIRGPCRHYVASKMMTWVCLDRGIRLAELLHDRDAPVSRWQQARDTLHAEILDRGYDERVGAFVIAYDSTDLDAALLRMPLVGFLPGDDPRVVSTIERIREDLTIAPALIRRYKIDDGLPGEEGAFLLSCFELVSALALAKQHTEARRLFDQLTNYAGPLGLHPEERDADAAALGNHPQAFTHLALIEAAMNLDAIGDRDALHAWAERHTARADPTRSQVKSSSDCEAGRVGPQVMD</sequence>
<evidence type="ECO:0000259" key="3">
    <source>
        <dbReference type="Pfam" id="PF19291"/>
    </source>
</evidence>
<feature type="domain" description="Trehalase-like N-terminal" evidence="3">
    <location>
        <begin position="4"/>
        <end position="151"/>
    </location>
</feature>
<feature type="compositionally biased region" description="Polar residues" evidence="1">
    <location>
        <begin position="605"/>
        <end position="614"/>
    </location>
</feature>
<accession>A0A1C4Z2P0</accession>
<name>A0A1C4Z2P0_9ACTN</name>
<dbReference type="Pfam" id="PF19291">
    <property type="entry name" value="TREH_N"/>
    <property type="match status" value="1"/>
</dbReference>
<feature type="region of interest" description="Disordered" evidence="1">
    <location>
        <begin position="599"/>
        <end position="626"/>
    </location>
</feature>
<feature type="domain" description="GH15-like" evidence="2">
    <location>
        <begin position="219"/>
        <end position="579"/>
    </location>
</feature>
<dbReference type="Pfam" id="PF00723">
    <property type="entry name" value="Glyco_hydro_15"/>
    <property type="match status" value="1"/>
</dbReference>
<dbReference type="InterPro" id="IPR012341">
    <property type="entry name" value="6hp_glycosidase-like_sf"/>
</dbReference>
<evidence type="ECO:0000256" key="1">
    <source>
        <dbReference type="SAM" id="MobiDB-lite"/>
    </source>
</evidence>
<dbReference type="EMBL" id="FMCR01000005">
    <property type="protein sequence ID" value="SCF27228.1"/>
    <property type="molecule type" value="Genomic_DNA"/>
</dbReference>
<dbReference type="STRING" id="285676.GA0070561_4851"/>
<dbReference type="SUPFAM" id="SSF48208">
    <property type="entry name" value="Six-hairpin glycosidases"/>
    <property type="match status" value="1"/>
</dbReference>
<evidence type="ECO:0000259" key="2">
    <source>
        <dbReference type="Pfam" id="PF00723"/>
    </source>
</evidence>
<evidence type="ECO:0000313" key="5">
    <source>
        <dbReference type="Proteomes" id="UP000198864"/>
    </source>
</evidence>
<dbReference type="Proteomes" id="UP000198864">
    <property type="component" value="Unassembled WGS sequence"/>
</dbReference>
<dbReference type="InterPro" id="IPR045582">
    <property type="entry name" value="Trehalase-like_N"/>
</dbReference>
<proteinExistence type="predicted"/>
<dbReference type="InterPro" id="IPR008928">
    <property type="entry name" value="6-hairpin_glycosidase_sf"/>
</dbReference>
<dbReference type="Gene3D" id="1.50.10.10">
    <property type="match status" value="1"/>
</dbReference>
<dbReference type="RefSeq" id="WP_091404237.1">
    <property type="nucleotide sequence ID" value="NZ_FMCR01000005.1"/>
</dbReference>
<protein>
    <submittedName>
        <fullName evidence="4">Glucoamylase (Glucan-1,4-alpha-glucosidase), GH15 family</fullName>
    </submittedName>
</protein>
<evidence type="ECO:0000313" key="4">
    <source>
        <dbReference type="EMBL" id="SCF27228.1"/>
    </source>
</evidence>
<dbReference type="AlphaFoldDB" id="A0A1C4Z2P0"/>
<reference evidence="4 5" key="1">
    <citation type="submission" date="2016-06" db="EMBL/GenBank/DDBJ databases">
        <authorList>
            <person name="Kjaerup R.B."/>
            <person name="Dalgaard T.S."/>
            <person name="Juul-Madsen H.R."/>
        </authorList>
    </citation>
    <scope>NUCLEOTIDE SEQUENCE [LARGE SCALE GENOMIC DNA]</scope>
    <source>
        <strain evidence="4 5">DSM 44871</strain>
    </source>
</reference>
<organism evidence="4 5">
    <name type="scientific">Micromonospora saelicesensis</name>
    <dbReference type="NCBI Taxonomy" id="285676"/>
    <lineage>
        <taxon>Bacteria</taxon>
        <taxon>Bacillati</taxon>
        <taxon>Actinomycetota</taxon>
        <taxon>Actinomycetes</taxon>
        <taxon>Micromonosporales</taxon>
        <taxon>Micromonosporaceae</taxon>
        <taxon>Micromonospora</taxon>
    </lineage>
</organism>
<dbReference type="GO" id="GO:0005993">
    <property type="term" value="P:trehalose catabolic process"/>
    <property type="evidence" value="ECO:0007669"/>
    <property type="project" value="TreeGrafter"/>
</dbReference>
<dbReference type="GO" id="GO:0015927">
    <property type="term" value="F:trehalase activity"/>
    <property type="evidence" value="ECO:0007669"/>
    <property type="project" value="TreeGrafter"/>
</dbReference>
<dbReference type="InterPro" id="IPR011613">
    <property type="entry name" value="GH15-like"/>
</dbReference>
<gene>
    <name evidence="4" type="ORF">GA0070561_4851</name>
</gene>